<keyword evidence="2" id="KW-0812">Transmembrane</keyword>
<dbReference type="Gene3D" id="3.40.1000.10">
    <property type="entry name" value="Mog1/PsbP, alpha/beta/alpha sandwich"/>
    <property type="match status" value="1"/>
</dbReference>
<feature type="non-terminal residue" evidence="3">
    <location>
        <position position="1"/>
    </location>
</feature>
<evidence type="ECO:0000313" key="4">
    <source>
        <dbReference type="Proteomes" id="UP000622245"/>
    </source>
</evidence>
<comment type="caution">
    <text evidence="3">The sequence shown here is derived from an EMBL/GenBank/DDBJ whole genome shotgun (WGS) entry which is preliminary data.</text>
</comment>
<keyword evidence="4" id="KW-1185">Reference proteome</keyword>
<evidence type="ECO:0000313" key="3">
    <source>
        <dbReference type="EMBL" id="MBM0278921.1"/>
    </source>
</evidence>
<gene>
    <name evidence="3" type="ORF">JM949_28365</name>
</gene>
<feature type="region of interest" description="Disordered" evidence="1">
    <location>
        <begin position="1"/>
        <end position="86"/>
    </location>
</feature>
<dbReference type="EMBL" id="JAEVHL010000217">
    <property type="protein sequence ID" value="MBM0278921.1"/>
    <property type="molecule type" value="Genomic_DNA"/>
</dbReference>
<dbReference type="GO" id="GO:0004674">
    <property type="term" value="F:protein serine/threonine kinase activity"/>
    <property type="evidence" value="ECO:0007669"/>
    <property type="project" value="UniProtKB-KW"/>
</dbReference>
<keyword evidence="2" id="KW-1133">Transmembrane helix</keyword>
<dbReference type="Proteomes" id="UP000622245">
    <property type="component" value="Unassembled WGS sequence"/>
</dbReference>
<keyword evidence="3" id="KW-0418">Kinase</keyword>
<proteinExistence type="predicted"/>
<feature type="compositionally biased region" description="Polar residues" evidence="1">
    <location>
        <begin position="63"/>
        <end position="74"/>
    </location>
</feature>
<keyword evidence="3" id="KW-0808">Transferase</keyword>
<evidence type="ECO:0000256" key="1">
    <source>
        <dbReference type="SAM" id="MobiDB-lite"/>
    </source>
</evidence>
<keyword evidence="2" id="KW-0472">Membrane</keyword>
<protein>
    <submittedName>
        <fullName evidence="3">Serine/threonine protein kinase</fullName>
    </submittedName>
</protein>
<reference evidence="3 4" key="1">
    <citation type="submission" date="2021-01" db="EMBL/GenBank/DDBJ databases">
        <title>Draft genome sequence of Micromonospora sp. strain STR1s_6.</title>
        <authorList>
            <person name="Karlyshev A."/>
            <person name="Jawad R."/>
        </authorList>
    </citation>
    <scope>NUCLEOTIDE SEQUENCE [LARGE SCALE GENOMIC DNA]</scope>
    <source>
        <strain evidence="3 4">STR1S-6</strain>
    </source>
</reference>
<name>A0ABS1YNB2_9ACTN</name>
<evidence type="ECO:0000256" key="2">
    <source>
        <dbReference type="SAM" id="Phobius"/>
    </source>
</evidence>
<organism evidence="3 4">
    <name type="scientific">Micromonospora tarensis</name>
    <dbReference type="NCBI Taxonomy" id="2806100"/>
    <lineage>
        <taxon>Bacteria</taxon>
        <taxon>Bacillati</taxon>
        <taxon>Actinomycetota</taxon>
        <taxon>Actinomycetes</taxon>
        <taxon>Micromonosporales</taxon>
        <taxon>Micromonosporaceae</taxon>
        <taxon>Micromonospora</taxon>
    </lineage>
</organism>
<accession>A0ABS1YNB2</accession>
<keyword evidence="3" id="KW-0723">Serine/threonine-protein kinase</keyword>
<sequence>DRRAGRTYGGTADATQRVDAGGHPDATQRVSYGNPADATQQVGYGGAPEATQRIGGTYGGGNQWSVPGTGQPWTTAPAASAGGASGGGALGKVRATGGQLVSTVKGWPRKVQLAAAGGVVVVLLLTVVLLSTGDDAPPSTPTAQPTPSAPAAPVVEMQEHTARGIQVMVPKGWKKATGGSYTDYIDPEDSGRKVRIITEKWSSSSARWAETAENGLKTRSTSCVKPYNQISATETELASKPAAEFEYTCGEGDVMRHGVWRGVAQDGKAYSFYLTSTDAKFAESKPIFDEMVRTFQLTGNG</sequence>
<feature type="transmembrane region" description="Helical" evidence="2">
    <location>
        <begin position="113"/>
        <end position="132"/>
    </location>
</feature>